<dbReference type="EMBL" id="GIFC01002648">
    <property type="protein sequence ID" value="MXU84731.1"/>
    <property type="molecule type" value="Transcribed_RNA"/>
</dbReference>
<proteinExistence type="predicted"/>
<evidence type="ECO:0000313" key="1">
    <source>
        <dbReference type="EMBL" id="MXU84731.1"/>
    </source>
</evidence>
<name>A0A6B0U312_IXORI</name>
<sequence>MVCLTSCPSSLAFATAWSTISLRLTSLLPLQTPSAVTTILHLASFIRSARESLENPAKTIECTIPRRVHANMATTSSGIMGM</sequence>
<protein>
    <submittedName>
        <fullName evidence="1">Putative secreted protein</fullName>
    </submittedName>
</protein>
<dbReference type="AlphaFoldDB" id="A0A6B0U312"/>
<accession>A0A6B0U312</accession>
<organism evidence="1">
    <name type="scientific">Ixodes ricinus</name>
    <name type="common">Common tick</name>
    <name type="synonym">Acarus ricinus</name>
    <dbReference type="NCBI Taxonomy" id="34613"/>
    <lineage>
        <taxon>Eukaryota</taxon>
        <taxon>Metazoa</taxon>
        <taxon>Ecdysozoa</taxon>
        <taxon>Arthropoda</taxon>
        <taxon>Chelicerata</taxon>
        <taxon>Arachnida</taxon>
        <taxon>Acari</taxon>
        <taxon>Parasitiformes</taxon>
        <taxon>Ixodida</taxon>
        <taxon>Ixodoidea</taxon>
        <taxon>Ixodidae</taxon>
        <taxon>Ixodinae</taxon>
        <taxon>Ixodes</taxon>
    </lineage>
</organism>
<reference evidence="1" key="1">
    <citation type="submission" date="2019-12" db="EMBL/GenBank/DDBJ databases">
        <title>An insight into the sialome of adult female Ixodes ricinus ticks feeding for 6 days.</title>
        <authorList>
            <person name="Perner J."/>
            <person name="Ribeiro J.M.C."/>
        </authorList>
    </citation>
    <scope>NUCLEOTIDE SEQUENCE</scope>
    <source>
        <strain evidence="1">Semi-engorged</strain>
        <tissue evidence="1">Salivary glands</tissue>
    </source>
</reference>